<evidence type="ECO:0000259" key="1">
    <source>
        <dbReference type="PROSITE" id="PS51186"/>
    </source>
</evidence>
<comment type="caution">
    <text evidence="2">The sequence shown here is derived from an EMBL/GenBank/DDBJ whole genome shotgun (WGS) entry which is preliminary data.</text>
</comment>
<dbReference type="SUPFAM" id="SSF55729">
    <property type="entry name" value="Acyl-CoA N-acyltransferases (Nat)"/>
    <property type="match status" value="1"/>
</dbReference>
<dbReference type="PROSITE" id="PS51186">
    <property type="entry name" value="GNAT"/>
    <property type="match status" value="1"/>
</dbReference>
<protein>
    <submittedName>
        <fullName evidence="2">Acetyltransferase</fullName>
    </submittedName>
</protein>
<dbReference type="Pfam" id="PF13302">
    <property type="entry name" value="Acetyltransf_3"/>
    <property type="match status" value="1"/>
</dbReference>
<dbReference type="InterPro" id="IPR051908">
    <property type="entry name" value="Ribosomal_N-acetyltransferase"/>
</dbReference>
<organism evidence="2 3">
    <name type="scientific">Jannaschia pagri</name>
    <dbReference type="NCBI Taxonomy" id="2829797"/>
    <lineage>
        <taxon>Bacteria</taxon>
        <taxon>Pseudomonadati</taxon>
        <taxon>Pseudomonadota</taxon>
        <taxon>Alphaproteobacteria</taxon>
        <taxon>Rhodobacterales</taxon>
        <taxon>Roseobacteraceae</taxon>
        <taxon>Jannaschia</taxon>
    </lineage>
</organism>
<dbReference type="PANTHER" id="PTHR43441">
    <property type="entry name" value="RIBOSOMAL-PROTEIN-SERINE ACETYLTRANSFERASE"/>
    <property type="match status" value="1"/>
</dbReference>
<evidence type="ECO:0000313" key="3">
    <source>
        <dbReference type="Proteomes" id="UP000786693"/>
    </source>
</evidence>
<name>A0ABQ4NKF1_9RHOB</name>
<dbReference type="Proteomes" id="UP000786693">
    <property type="component" value="Unassembled WGS sequence"/>
</dbReference>
<dbReference type="Gene3D" id="3.40.630.30">
    <property type="match status" value="1"/>
</dbReference>
<dbReference type="InterPro" id="IPR016181">
    <property type="entry name" value="Acyl_CoA_acyltransferase"/>
</dbReference>
<feature type="domain" description="N-acetyltransferase" evidence="1">
    <location>
        <begin position="38"/>
        <end position="179"/>
    </location>
</feature>
<evidence type="ECO:0000313" key="2">
    <source>
        <dbReference type="EMBL" id="GIT94883.1"/>
    </source>
</evidence>
<accession>A0ABQ4NKF1</accession>
<keyword evidence="3" id="KW-1185">Reference proteome</keyword>
<dbReference type="RefSeq" id="WP_255576209.1">
    <property type="nucleotide sequence ID" value="NZ_BPFH01000002.1"/>
</dbReference>
<dbReference type="InterPro" id="IPR000182">
    <property type="entry name" value="GNAT_dom"/>
</dbReference>
<gene>
    <name evidence="2" type="ORF">JANAI62_15060</name>
</gene>
<reference evidence="2 3" key="1">
    <citation type="submission" date="2021-05" db="EMBL/GenBank/DDBJ databases">
        <title>Bacteria Genome sequencing.</title>
        <authorList>
            <person name="Takabe Y."/>
            <person name="Nakajima Y."/>
            <person name="Suzuki S."/>
            <person name="Shiozaki T."/>
        </authorList>
    </citation>
    <scope>NUCLEOTIDE SEQUENCE [LARGE SCALE GENOMIC DNA]</scope>
    <source>
        <strain evidence="2 3">AI_62</strain>
    </source>
</reference>
<dbReference type="PANTHER" id="PTHR43441:SF2">
    <property type="entry name" value="FAMILY ACETYLTRANSFERASE, PUTATIVE (AFU_ORTHOLOGUE AFUA_7G00850)-RELATED"/>
    <property type="match status" value="1"/>
</dbReference>
<sequence>MTKHRDLRDWCPVTFHMPVSMEGRFARLERLSLDAHAEALHAANDVDTGMWRFLPYGPFLSLGSYRGWVAAAAVSEDPVFYAIRGPQGWSGVASYLRLDGDNGVIEIGHIAFSAGLQRTPAATEAIHLMIDHAFACGARRVEWKCNAANAASRRAAERYGFGYEGTFRQHMVVKGANRDTAWFSILDGDWPGLRAAHRAWLSPETFDGAGQQRRSLAQMVAEVRAGAGQTT</sequence>
<proteinExistence type="predicted"/>
<dbReference type="EMBL" id="BPFH01000002">
    <property type="protein sequence ID" value="GIT94883.1"/>
    <property type="molecule type" value="Genomic_DNA"/>
</dbReference>